<dbReference type="Proteomes" id="UP000245938">
    <property type="component" value="Unassembled WGS sequence"/>
</dbReference>
<dbReference type="RefSeq" id="WP_109306408.1">
    <property type="nucleotide sequence ID" value="NZ_BJUF01000004.1"/>
</dbReference>
<evidence type="ECO:0000313" key="2">
    <source>
        <dbReference type="Proteomes" id="UP000245938"/>
    </source>
</evidence>
<organism evidence="1 2">
    <name type="scientific">Kurthia sibirica</name>
    <dbReference type="NCBI Taxonomy" id="202750"/>
    <lineage>
        <taxon>Bacteria</taxon>
        <taxon>Bacillati</taxon>
        <taxon>Bacillota</taxon>
        <taxon>Bacilli</taxon>
        <taxon>Bacillales</taxon>
        <taxon>Caryophanaceae</taxon>
        <taxon>Kurthia</taxon>
    </lineage>
</organism>
<keyword evidence="2" id="KW-1185">Reference proteome</keyword>
<reference evidence="1 2" key="1">
    <citation type="submission" date="2018-05" db="EMBL/GenBank/DDBJ databases">
        <title>Kurthia sibirica genome sequence.</title>
        <authorList>
            <person name="Maclea K.S."/>
            <person name="Goen A.E."/>
        </authorList>
    </citation>
    <scope>NUCLEOTIDE SEQUENCE [LARGE SCALE GENOMIC DNA]</scope>
    <source>
        <strain evidence="1 2">ATCC 49154</strain>
    </source>
</reference>
<dbReference type="OrthoDB" id="3837721at2"/>
<proteinExistence type="predicted"/>
<dbReference type="EMBL" id="QFVR01000013">
    <property type="protein sequence ID" value="PWI25012.1"/>
    <property type="molecule type" value="Genomic_DNA"/>
</dbReference>
<gene>
    <name evidence="1" type="ORF">DEX24_10585</name>
</gene>
<comment type="caution">
    <text evidence="1">The sequence shown here is derived from an EMBL/GenBank/DDBJ whole genome shotgun (WGS) entry which is preliminary data.</text>
</comment>
<accession>A0A2U3AKG1</accession>
<evidence type="ECO:0000313" key="1">
    <source>
        <dbReference type="EMBL" id="PWI25012.1"/>
    </source>
</evidence>
<dbReference type="AlphaFoldDB" id="A0A2U3AKG1"/>
<name>A0A2U3AKG1_9BACL</name>
<sequence length="580" mass="67293">MTLRITNQKTITYPEKENLIDFPFDKNGSEYIEAVQEHFQSRFVNPLFESINQREVKIESVDDKGKATPIERDEIIKAIDFESAASTFHFELQEELNEIYLESSAHHIRSEVAYSQQGLVQLFARHNLPLPSSTIVYRPYMDVIPHAQKSLVDWQPNIELFSTGIASVIGFSRLHDNHLFVHCRDSDVYEKMVDQILAESVNAPANKMASIQKVKEIKMNNDLTTTWVLPTSGVNTNVADYSDYSLWRLAEKFILEAESKEELYVPNFNFNAYKTPNYITFVNVDAHASTNDQYITKEYEKLIQIIYKLKAMKGVPIKKLIRAEKMDFDSQSNSLDQELQARNENKDITRRSFRKLNGKAYSHKQQIKMIQRIIKRQHQVTLSKNTYVTKRATFNRANRREPFNLNKKGIKKHTSYRPDIHIYTDTSGSISEKHYKTSVFNIIQIAKLAKVNIYFSSFSHIISEPVFIQTKGRSAGAIYKEIMQIPKVSGGTDFENVWKSIEVINKKEQSPRTNFIISDMEYYIRKGRIMQPGTPQVDNTYYIPINVAPNEYSFVKRCAERLIKGLIHNGHKNARNYFVM</sequence>
<protein>
    <submittedName>
        <fullName evidence="1">Uncharacterized protein</fullName>
    </submittedName>
</protein>